<gene>
    <name evidence="3" type="ORF">FD35_GL002640</name>
</gene>
<sequence length="179" mass="20949">MPKPRILPNVILGLLDNHPNMSGRDIENEFQTEIGEFWQASHSQIYPELKRMLTDGWIEIATERVDEDAKVIRYDITIAGHDHLLAWLHEPITAENDALSSLKLYFIHDRHSPTLAKILRTQVELHTKKLSHLRQRQQQLFSKDAQIDRQYGHFLILTRAIEREENNVDWLQRTLAGSK</sequence>
<evidence type="ECO:0000259" key="1">
    <source>
        <dbReference type="Pfam" id="PF03551"/>
    </source>
</evidence>
<organism evidence="3 4">
    <name type="scientific">Furfurilactobacillus rossiae DSM 15814</name>
    <dbReference type="NCBI Taxonomy" id="1114972"/>
    <lineage>
        <taxon>Bacteria</taxon>
        <taxon>Bacillati</taxon>
        <taxon>Bacillota</taxon>
        <taxon>Bacilli</taxon>
        <taxon>Lactobacillales</taxon>
        <taxon>Lactobacillaceae</taxon>
        <taxon>Furfurilactobacillus</taxon>
    </lineage>
</organism>
<keyword evidence="4" id="KW-1185">Reference proteome</keyword>
<dbReference type="PATRIC" id="fig|1114972.6.peg.2706"/>
<proteinExistence type="predicted"/>
<dbReference type="RefSeq" id="WP_017260657.1">
    <property type="nucleotide sequence ID" value="NZ_AUAW01000012.1"/>
</dbReference>
<dbReference type="Gene3D" id="6.10.140.190">
    <property type="match status" value="1"/>
</dbReference>
<feature type="domain" description="Transcription regulator PadR C-terminal" evidence="2">
    <location>
        <begin position="102"/>
        <end position="176"/>
    </location>
</feature>
<dbReference type="Pfam" id="PF03551">
    <property type="entry name" value="PadR"/>
    <property type="match status" value="1"/>
</dbReference>
<protein>
    <submittedName>
        <fullName evidence="3">PadR family transcriptional regulator</fullName>
    </submittedName>
</protein>
<dbReference type="InterPro" id="IPR036390">
    <property type="entry name" value="WH_DNA-bd_sf"/>
</dbReference>
<dbReference type="Proteomes" id="UP000051999">
    <property type="component" value="Unassembled WGS sequence"/>
</dbReference>
<reference evidence="3 4" key="1">
    <citation type="journal article" date="2015" name="Genome Announc.">
        <title>Expanding the biotechnology potential of lactobacilli through comparative genomics of 213 strains and associated genera.</title>
        <authorList>
            <person name="Sun Z."/>
            <person name="Harris H.M."/>
            <person name="McCann A."/>
            <person name="Guo C."/>
            <person name="Argimon S."/>
            <person name="Zhang W."/>
            <person name="Yang X."/>
            <person name="Jeffery I.B."/>
            <person name="Cooney J.C."/>
            <person name="Kagawa T.F."/>
            <person name="Liu W."/>
            <person name="Song Y."/>
            <person name="Salvetti E."/>
            <person name="Wrobel A."/>
            <person name="Rasinkangas P."/>
            <person name="Parkhill J."/>
            <person name="Rea M.C."/>
            <person name="O'Sullivan O."/>
            <person name="Ritari J."/>
            <person name="Douillard F.P."/>
            <person name="Paul Ross R."/>
            <person name="Yang R."/>
            <person name="Briner A.E."/>
            <person name="Felis G.E."/>
            <person name="de Vos W.M."/>
            <person name="Barrangou R."/>
            <person name="Klaenhammer T.R."/>
            <person name="Caufield P.W."/>
            <person name="Cui Y."/>
            <person name="Zhang H."/>
            <person name="O'Toole P.W."/>
        </authorList>
    </citation>
    <scope>NUCLEOTIDE SEQUENCE [LARGE SCALE GENOMIC DNA]</scope>
    <source>
        <strain evidence="3 4">DSM 15814</strain>
    </source>
</reference>
<dbReference type="InterPro" id="IPR005149">
    <property type="entry name" value="Tscrpt_reg_PadR_N"/>
</dbReference>
<feature type="domain" description="Transcription regulator PadR N-terminal" evidence="1">
    <location>
        <begin position="11"/>
        <end position="84"/>
    </location>
</feature>
<dbReference type="InterPro" id="IPR018309">
    <property type="entry name" value="Tscrpt_reg_PadR_C"/>
</dbReference>
<dbReference type="PANTHER" id="PTHR43252">
    <property type="entry name" value="TRANSCRIPTIONAL REGULATOR YQJI"/>
    <property type="match status" value="1"/>
</dbReference>
<dbReference type="PANTHER" id="PTHR43252:SF6">
    <property type="entry name" value="NEGATIVE TRANSCRIPTION REGULATOR PADR"/>
    <property type="match status" value="1"/>
</dbReference>
<dbReference type="InterPro" id="IPR036388">
    <property type="entry name" value="WH-like_DNA-bd_sf"/>
</dbReference>
<dbReference type="OrthoDB" id="9783723at2"/>
<dbReference type="eggNOG" id="COG1695">
    <property type="taxonomic scope" value="Bacteria"/>
</dbReference>
<dbReference type="SUPFAM" id="SSF46785">
    <property type="entry name" value="Winged helix' DNA-binding domain"/>
    <property type="match status" value="1"/>
</dbReference>
<dbReference type="Pfam" id="PF10400">
    <property type="entry name" value="Vir_act_alpha_C"/>
    <property type="match status" value="1"/>
</dbReference>
<dbReference type="AlphaFoldDB" id="A0A0R1RLZ3"/>
<name>A0A0R1RLZ3_9LACO</name>
<comment type="caution">
    <text evidence="3">The sequence shown here is derived from an EMBL/GenBank/DDBJ whole genome shotgun (WGS) entry which is preliminary data.</text>
</comment>
<dbReference type="STRING" id="1114972.FD35_GL002640"/>
<accession>A0A0R1RLZ3</accession>
<evidence type="ECO:0000313" key="4">
    <source>
        <dbReference type="Proteomes" id="UP000051999"/>
    </source>
</evidence>
<evidence type="ECO:0000313" key="3">
    <source>
        <dbReference type="EMBL" id="KRL54571.1"/>
    </source>
</evidence>
<dbReference type="Gene3D" id="1.10.10.10">
    <property type="entry name" value="Winged helix-like DNA-binding domain superfamily/Winged helix DNA-binding domain"/>
    <property type="match status" value="1"/>
</dbReference>
<dbReference type="EMBL" id="AZFF01000008">
    <property type="protein sequence ID" value="KRL54571.1"/>
    <property type="molecule type" value="Genomic_DNA"/>
</dbReference>
<evidence type="ECO:0000259" key="2">
    <source>
        <dbReference type="Pfam" id="PF10400"/>
    </source>
</evidence>